<accession>A0A5C1QF94</accession>
<reference evidence="2 3" key="2">
    <citation type="submission" date="2019-09" db="EMBL/GenBank/DDBJ databases">
        <title>Complete Genome Sequence and Methylome Analysis of free living Spirochaetas.</title>
        <authorList>
            <person name="Leshcheva N."/>
            <person name="Mikheeva N."/>
        </authorList>
    </citation>
    <scope>NUCLEOTIDE SEQUENCE [LARGE SCALE GENOMIC DNA]</scope>
    <source>
        <strain evidence="2 3">P</strain>
    </source>
</reference>
<keyword evidence="3" id="KW-1185">Reference proteome</keyword>
<organism evidence="2 3">
    <name type="scientific">Thiospirochaeta perfilievii</name>
    <dbReference type="NCBI Taxonomy" id="252967"/>
    <lineage>
        <taxon>Bacteria</taxon>
        <taxon>Pseudomonadati</taxon>
        <taxon>Spirochaetota</taxon>
        <taxon>Spirochaetia</taxon>
        <taxon>Spirochaetales</taxon>
        <taxon>Spirochaetaceae</taxon>
        <taxon>Thiospirochaeta</taxon>
    </lineage>
</organism>
<dbReference type="EMBL" id="CP035807">
    <property type="protein sequence ID" value="QEN04862.1"/>
    <property type="molecule type" value="Genomic_DNA"/>
</dbReference>
<keyword evidence="1" id="KW-0732">Signal</keyword>
<proteinExistence type="predicted"/>
<evidence type="ECO:0000313" key="3">
    <source>
        <dbReference type="Proteomes" id="UP000323824"/>
    </source>
</evidence>
<evidence type="ECO:0000256" key="1">
    <source>
        <dbReference type="SAM" id="SignalP"/>
    </source>
</evidence>
<dbReference type="InterPro" id="IPR058232">
    <property type="entry name" value="Lsa36-like"/>
</dbReference>
<feature type="signal peptide" evidence="1">
    <location>
        <begin position="1"/>
        <end position="21"/>
    </location>
</feature>
<reference evidence="2 3" key="1">
    <citation type="submission" date="2019-02" db="EMBL/GenBank/DDBJ databases">
        <authorList>
            <person name="Fomenkov A."/>
            <person name="Dubinina G."/>
            <person name="Grabovich M."/>
            <person name="Vincze T."/>
            <person name="Roberts R.J."/>
        </authorList>
    </citation>
    <scope>NUCLEOTIDE SEQUENCE [LARGE SCALE GENOMIC DNA]</scope>
    <source>
        <strain evidence="2 3">P</strain>
    </source>
</reference>
<name>A0A5C1QF94_9SPIO</name>
<dbReference type="OrthoDB" id="340992at2"/>
<dbReference type="AlphaFoldDB" id="A0A5C1QF94"/>
<dbReference type="RefSeq" id="WP_149568103.1">
    <property type="nucleotide sequence ID" value="NZ_CP035807.1"/>
</dbReference>
<dbReference type="NCBIfam" id="NF047512">
    <property type="entry name" value="LIC_11975_fam"/>
    <property type="match status" value="1"/>
</dbReference>
<sequence>MIKKILLIISLFFMSFSLISAQDLDMATILEMLSDDDALLAQDITQFQAILSDTTELKDENNEPILDENGEPLTAGAQISSIINEQIETLVAEGVITEEQATLTTNVVDSVKNATPDADGKVTLGQAIDDSGTTLTEISDSIASSIAIMAAEELFSSDPAMEESIMEGLNTLKGVLNTLTKFGQANAQTSISSSLYGHQGYNLFAASLGVTGSIASDMDTVGTIFTLMDSADAEAQLMEELKNEGFKAGVSLQAISGSLGLNLSWLVDRLYAGVVFGSSNAKISPEIGLGIEVANNPVYDNVNIAKDIIAEYNLNGSVSTNIFGITANYQLIKPKGIPVLFRWNGISVGTGVISNSFDINVQADLSSLLMDMAGSEAAITVEPGTYVGTFIVESNAISIPMEISTGVRFLSMINVNLGVGADLKFGNSDVKFYLDGSSAETIGTKIVTNLMDEMFKKADMNFPYTNPQNIDLVNLKAMLGVGIGLGPVSFDLNFAAFASPDIQDIGLTFGANLVFRI</sequence>
<gene>
    <name evidence="2" type="ORF">EW093_09145</name>
</gene>
<dbReference type="KEGG" id="sper:EW093_09145"/>
<dbReference type="Proteomes" id="UP000323824">
    <property type="component" value="Chromosome"/>
</dbReference>
<evidence type="ECO:0000313" key="2">
    <source>
        <dbReference type="EMBL" id="QEN04862.1"/>
    </source>
</evidence>
<protein>
    <submittedName>
        <fullName evidence="2">Uncharacterized protein</fullName>
    </submittedName>
</protein>
<feature type="chain" id="PRO_5022892629" evidence="1">
    <location>
        <begin position="22"/>
        <end position="517"/>
    </location>
</feature>